<dbReference type="GO" id="GO:0006228">
    <property type="term" value="P:UTP biosynthetic process"/>
    <property type="evidence" value="ECO:0007669"/>
    <property type="project" value="InterPro"/>
</dbReference>
<evidence type="ECO:0000256" key="4">
    <source>
        <dbReference type="ARBA" id="ARBA00022741"/>
    </source>
</evidence>
<keyword evidence="3 9" id="KW-0808">Transferase</keyword>
<dbReference type="Gene3D" id="3.30.70.141">
    <property type="entry name" value="Nucleoside diphosphate kinase-like domain"/>
    <property type="match status" value="1"/>
</dbReference>
<dbReference type="OrthoDB" id="2162449at2759"/>
<dbReference type="PANTHER" id="PTHR11349">
    <property type="entry name" value="NUCLEOSIDE DIPHOSPHATE KINASE"/>
    <property type="match status" value="1"/>
</dbReference>
<evidence type="ECO:0000256" key="10">
    <source>
        <dbReference type="SAM" id="MobiDB-lite"/>
    </source>
</evidence>
<feature type="active site" description="Pros-phosphohistidine intermediate" evidence="7">
    <location>
        <position position="175"/>
    </location>
</feature>
<evidence type="ECO:0000313" key="13">
    <source>
        <dbReference type="EMBL" id="CBJ49264.1"/>
    </source>
</evidence>
<dbReference type="EMBL" id="FN649752">
    <property type="protein sequence ID" value="CBJ49264.1"/>
    <property type="molecule type" value="Genomic_DNA"/>
</dbReference>
<dbReference type="InParanoid" id="D7FX86"/>
<feature type="binding site" evidence="7">
    <location>
        <position position="162"/>
    </location>
    <ligand>
        <name>ATP</name>
        <dbReference type="ChEBI" id="CHEBI:30616"/>
    </ligand>
</feature>
<evidence type="ECO:0000256" key="6">
    <source>
        <dbReference type="ARBA" id="ARBA00022840"/>
    </source>
</evidence>
<feature type="binding site" evidence="7">
    <location>
        <position position="172"/>
    </location>
    <ligand>
        <name>ATP</name>
        <dbReference type="ChEBI" id="CHEBI:30616"/>
    </ligand>
</feature>
<dbReference type="OMA" id="LLNWECC"/>
<gene>
    <name evidence="13" type="ORF">Esi_0320_0010</name>
</gene>
<dbReference type="NCBIfam" id="NF001908">
    <property type="entry name" value="PRK00668.1"/>
    <property type="match status" value="1"/>
</dbReference>
<evidence type="ECO:0000256" key="2">
    <source>
        <dbReference type="ARBA" id="ARBA00008142"/>
    </source>
</evidence>
<proteinExistence type="inferred from homology"/>
<feature type="binding site" evidence="7">
    <location>
        <position position="69"/>
    </location>
    <ligand>
        <name>ATP</name>
        <dbReference type="ChEBI" id="CHEBI:30616"/>
    </ligand>
</feature>
<dbReference type="AlphaFoldDB" id="D7FX86"/>
<dbReference type="PROSITE" id="PS51374">
    <property type="entry name" value="NDPK_LIKE"/>
    <property type="match status" value="1"/>
</dbReference>
<feature type="binding site" evidence="7">
    <location>
        <position position="145"/>
    </location>
    <ligand>
        <name>ATP</name>
        <dbReference type="ChEBI" id="CHEBI:30616"/>
    </ligand>
</feature>
<evidence type="ECO:0000256" key="11">
    <source>
        <dbReference type="SAM" id="SignalP"/>
    </source>
</evidence>
<keyword evidence="6 9" id="KW-0067">ATP-binding</keyword>
<dbReference type="InterPro" id="IPR034907">
    <property type="entry name" value="NDK-like_dom"/>
</dbReference>
<dbReference type="GO" id="GO:0005524">
    <property type="term" value="F:ATP binding"/>
    <property type="evidence" value="ECO:0007669"/>
    <property type="project" value="UniProtKB-KW"/>
</dbReference>
<comment type="similarity">
    <text evidence="2 7 8">Belongs to the NDK family.</text>
</comment>
<dbReference type="Proteomes" id="UP000002630">
    <property type="component" value="Linkage Group LG27"/>
</dbReference>
<dbReference type="CDD" id="cd04413">
    <property type="entry name" value="NDPk_I"/>
    <property type="match status" value="1"/>
</dbReference>
<feature type="domain" description="Nucleoside diphosphate kinase-like" evidence="12">
    <location>
        <begin position="61"/>
        <end position="198"/>
    </location>
</feature>
<dbReference type="Pfam" id="PF00334">
    <property type="entry name" value="NDK"/>
    <property type="match status" value="1"/>
</dbReference>
<dbReference type="PRINTS" id="PR01243">
    <property type="entry name" value="NUCDPKINASE"/>
</dbReference>
<feature type="compositionally biased region" description="Polar residues" evidence="10">
    <location>
        <begin position="38"/>
        <end position="49"/>
    </location>
</feature>
<dbReference type="EMBL" id="FN648510">
    <property type="protein sequence ID" value="CBJ49264.1"/>
    <property type="molecule type" value="Genomic_DNA"/>
</dbReference>
<evidence type="ECO:0000256" key="1">
    <source>
        <dbReference type="ARBA" id="ARBA00001946"/>
    </source>
</evidence>
<keyword evidence="14" id="KW-1185">Reference proteome</keyword>
<keyword evidence="5 9" id="KW-0418">Kinase</keyword>
<feature type="chain" id="PRO_5003095565" description="Nucleoside diphosphate kinase" evidence="11">
    <location>
        <begin position="22"/>
        <end position="205"/>
    </location>
</feature>
<dbReference type="PROSITE" id="PS00469">
    <property type="entry name" value="NDPK"/>
    <property type="match status" value="1"/>
</dbReference>
<dbReference type="SUPFAM" id="SSF54919">
    <property type="entry name" value="Nucleoside diphosphate kinase, NDK"/>
    <property type="match status" value="1"/>
</dbReference>
<dbReference type="SMART" id="SM00562">
    <property type="entry name" value="NDK"/>
    <property type="match status" value="1"/>
</dbReference>
<feature type="signal peptide" evidence="11">
    <location>
        <begin position="1"/>
        <end position="21"/>
    </location>
</feature>
<evidence type="ECO:0000256" key="7">
    <source>
        <dbReference type="PROSITE-ProRule" id="PRU00706"/>
    </source>
</evidence>
<feature type="binding site" evidence="7">
    <location>
        <position position="117"/>
    </location>
    <ligand>
        <name>ATP</name>
        <dbReference type="ChEBI" id="CHEBI:30616"/>
    </ligand>
</feature>
<evidence type="ECO:0000259" key="12">
    <source>
        <dbReference type="SMART" id="SM00562"/>
    </source>
</evidence>
<name>D7FX86_ECTSI</name>
<evidence type="ECO:0000256" key="9">
    <source>
        <dbReference type="RuleBase" id="RU004013"/>
    </source>
</evidence>
<evidence type="ECO:0000256" key="3">
    <source>
        <dbReference type="ARBA" id="ARBA00022679"/>
    </source>
</evidence>
<dbReference type="InterPro" id="IPR023005">
    <property type="entry name" value="Nucleoside_diP_kinase_AS"/>
</dbReference>
<dbReference type="GO" id="GO:0006241">
    <property type="term" value="P:CTP biosynthetic process"/>
    <property type="evidence" value="ECO:0007669"/>
    <property type="project" value="InterPro"/>
</dbReference>
<feature type="region of interest" description="Disordered" evidence="10">
    <location>
        <begin position="28"/>
        <end position="54"/>
    </location>
</feature>
<keyword evidence="11" id="KW-0732">Signal</keyword>
<comment type="catalytic activity">
    <reaction evidence="9">
        <text>a 2'-deoxyribonucleoside 5'-diphosphate + ATP = a 2'-deoxyribonucleoside 5'-triphosphate + ADP</text>
        <dbReference type="Rhea" id="RHEA:44640"/>
        <dbReference type="ChEBI" id="CHEBI:30616"/>
        <dbReference type="ChEBI" id="CHEBI:61560"/>
        <dbReference type="ChEBI" id="CHEBI:73316"/>
        <dbReference type="ChEBI" id="CHEBI:456216"/>
        <dbReference type="EC" id="2.7.4.6"/>
    </reaction>
</comment>
<evidence type="ECO:0000313" key="14">
    <source>
        <dbReference type="Proteomes" id="UP000002630"/>
    </source>
</evidence>
<dbReference type="GO" id="GO:0006183">
    <property type="term" value="P:GTP biosynthetic process"/>
    <property type="evidence" value="ECO:0007669"/>
    <property type="project" value="InterPro"/>
</dbReference>
<dbReference type="FunFam" id="3.30.70.141:FF:000002">
    <property type="entry name" value="Nucleoside diphosphate kinase"/>
    <property type="match status" value="1"/>
</dbReference>
<evidence type="ECO:0000256" key="5">
    <source>
        <dbReference type="ARBA" id="ARBA00022777"/>
    </source>
</evidence>
<comment type="cofactor">
    <cofactor evidence="1">
        <name>Mg(2+)</name>
        <dbReference type="ChEBI" id="CHEBI:18420"/>
    </cofactor>
</comment>
<dbReference type="InterPro" id="IPR001564">
    <property type="entry name" value="Nucleoside_diP_kinase"/>
</dbReference>
<dbReference type="HAMAP" id="MF_00451">
    <property type="entry name" value="NDP_kinase"/>
    <property type="match status" value="1"/>
</dbReference>
<dbReference type="eggNOG" id="KOG0888">
    <property type="taxonomic scope" value="Eukaryota"/>
</dbReference>
<accession>D7FX86</accession>
<protein>
    <recommendedName>
        <fullName evidence="9">Nucleoside diphosphate kinase</fullName>
        <ecNumber evidence="9">2.7.4.6</ecNumber>
    </recommendedName>
</protein>
<dbReference type="InterPro" id="IPR036850">
    <property type="entry name" value="NDK-like_dom_sf"/>
</dbReference>
<dbReference type="EC" id="2.7.4.6" evidence="9"/>
<organism evidence="13 14">
    <name type="scientific">Ectocarpus siliculosus</name>
    <name type="common">Brown alga</name>
    <name type="synonym">Conferva siliculosa</name>
    <dbReference type="NCBI Taxonomy" id="2880"/>
    <lineage>
        <taxon>Eukaryota</taxon>
        <taxon>Sar</taxon>
        <taxon>Stramenopiles</taxon>
        <taxon>Ochrophyta</taxon>
        <taxon>PX clade</taxon>
        <taxon>Phaeophyceae</taxon>
        <taxon>Ectocarpales</taxon>
        <taxon>Ectocarpaceae</taxon>
        <taxon>Ectocarpus</taxon>
    </lineage>
</organism>
<evidence type="ECO:0000256" key="8">
    <source>
        <dbReference type="RuleBase" id="RU004011"/>
    </source>
</evidence>
<sequence length="205" mass="22313">MGVSFVFSAALFACLSCISFAQSPARTTAPVPLPSSCPSPTTGPEQQQDGDAWTGMPGSITERSFFAIKPDGLQRGLVGEVMSRFERKGWKLVGLKMLTPGRQLVERHYEEHADKDFFEKLLDYMCSGPVVAMVWEGHNVIAGGRKLLGATNPLEAGAGTIRGDLCTNAGRNLVHASDGPESARREIELWFSREETVQWGRATDP</sequence>
<reference evidence="13 14" key="1">
    <citation type="journal article" date="2010" name="Nature">
        <title>The Ectocarpus genome and the independent evolution of multicellularity in brown algae.</title>
        <authorList>
            <person name="Cock J.M."/>
            <person name="Sterck L."/>
            <person name="Rouze P."/>
            <person name="Scornet D."/>
            <person name="Allen A.E."/>
            <person name="Amoutzias G."/>
            <person name="Anthouard V."/>
            <person name="Artiguenave F."/>
            <person name="Aury J.M."/>
            <person name="Badger J.H."/>
            <person name="Beszteri B."/>
            <person name="Billiau K."/>
            <person name="Bonnet E."/>
            <person name="Bothwell J.H."/>
            <person name="Bowler C."/>
            <person name="Boyen C."/>
            <person name="Brownlee C."/>
            <person name="Carrano C.J."/>
            <person name="Charrier B."/>
            <person name="Cho G.Y."/>
            <person name="Coelho S.M."/>
            <person name="Collen J."/>
            <person name="Corre E."/>
            <person name="Da Silva C."/>
            <person name="Delage L."/>
            <person name="Delaroque N."/>
            <person name="Dittami S.M."/>
            <person name="Doulbeau S."/>
            <person name="Elias M."/>
            <person name="Farnham G."/>
            <person name="Gachon C.M."/>
            <person name="Gschloessl B."/>
            <person name="Heesch S."/>
            <person name="Jabbari K."/>
            <person name="Jubin C."/>
            <person name="Kawai H."/>
            <person name="Kimura K."/>
            <person name="Kloareg B."/>
            <person name="Kupper F.C."/>
            <person name="Lang D."/>
            <person name="Le Bail A."/>
            <person name="Leblanc C."/>
            <person name="Lerouge P."/>
            <person name="Lohr M."/>
            <person name="Lopez P.J."/>
            <person name="Martens C."/>
            <person name="Maumus F."/>
            <person name="Michel G."/>
            <person name="Miranda-Saavedra D."/>
            <person name="Morales J."/>
            <person name="Moreau H."/>
            <person name="Motomura T."/>
            <person name="Nagasato C."/>
            <person name="Napoli C.A."/>
            <person name="Nelson D.R."/>
            <person name="Nyvall-Collen P."/>
            <person name="Peters A.F."/>
            <person name="Pommier C."/>
            <person name="Potin P."/>
            <person name="Poulain J."/>
            <person name="Quesneville H."/>
            <person name="Read B."/>
            <person name="Rensing S.A."/>
            <person name="Ritter A."/>
            <person name="Rousvoal S."/>
            <person name="Samanta M."/>
            <person name="Samson G."/>
            <person name="Schroeder D.C."/>
            <person name="Segurens B."/>
            <person name="Strittmatter M."/>
            <person name="Tonon T."/>
            <person name="Tregear J.W."/>
            <person name="Valentin K."/>
            <person name="von Dassow P."/>
            <person name="Yamagishi T."/>
            <person name="Van de Peer Y."/>
            <person name="Wincker P."/>
        </authorList>
    </citation>
    <scope>NUCLEOTIDE SEQUENCE [LARGE SCALE GENOMIC DNA]</scope>
    <source>
        <strain evidence="14">Ec32 / CCAP1310/4</strain>
    </source>
</reference>
<feature type="binding site" evidence="7">
    <location>
        <position position="151"/>
    </location>
    <ligand>
        <name>ATP</name>
        <dbReference type="ChEBI" id="CHEBI:30616"/>
    </ligand>
</feature>
<keyword evidence="4 9" id="KW-0547">Nucleotide-binding</keyword>
<dbReference type="STRING" id="2880.D7FX86"/>
<dbReference type="GO" id="GO:0004550">
    <property type="term" value="F:nucleoside diphosphate kinase activity"/>
    <property type="evidence" value="ECO:0007669"/>
    <property type="project" value="UniProtKB-EC"/>
</dbReference>